<dbReference type="InterPro" id="IPR009057">
    <property type="entry name" value="Homeodomain-like_sf"/>
</dbReference>
<dbReference type="GO" id="GO:0010468">
    <property type="term" value="P:regulation of gene expression"/>
    <property type="evidence" value="ECO:0007669"/>
    <property type="project" value="UniProtKB-ARBA"/>
</dbReference>
<evidence type="ECO:0000256" key="6">
    <source>
        <dbReference type="ARBA" id="ARBA00022491"/>
    </source>
</evidence>
<dbReference type="InterPro" id="IPR036188">
    <property type="entry name" value="FAD/NAD-bd_sf"/>
</dbReference>
<keyword evidence="10" id="KW-0560">Oxidoreductase</keyword>
<evidence type="ECO:0000256" key="9">
    <source>
        <dbReference type="ARBA" id="ARBA00022827"/>
    </source>
</evidence>
<dbReference type="AlphaFoldDB" id="A0A7R9KE52"/>
<dbReference type="PROSITE" id="PS50934">
    <property type="entry name" value="SWIRM"/>
    <property type="match status" value="2"/>
</dbReference>
<keyword evidence="5" id="KW-0158">Chromosome</keyword>
<keyword evidence="19" id="KW-1185">Reference proteome</keyword>
<dbReference type="SUPFAM" id="SSF46689">
    <property type="entry name" value="Homeodomain-like"/>
    <property type="match status" value="2"/>
</dbReference>
<evidence type="ECO:0000256" key="4">
    <source>
        <dbReference type="ARBA" id="ARBA00005995"/>
    </source>
</evidence>
<dbReference type="SUPFAM" id="SSF51905">
    <property type="entry name" value="FAD/NAD(P)-binding domain"/>
    <property type="match status" value="3"/>
</dbReference>
<feature type="non-terminal residue" evidence="18">
    <location>
        <position position="1263"/>
    </location>
</feature>
<keyword evidence="12 15" id="KW-0175">Coiled coil</keyword>
<feature type="coiled-coil region" evidence="15">
    <location>
        <begin position="845"/>
        <end position="879"/>
    </location>
</feature>
<comment type="similarity">
    <text evidence="4">Belongs to the flavin monoamine oxidase family.</text>
</comment>
<evidence type="ECO:0000313" key="19">
    <source>
        <dbReference type="Proteomes" id="UP000759131"/>
    </source>
</evidence>
<dbReference type="FunFam" id="1.10.287.80:FF:000002">
    <property type="entry name" value="Lysine-specific histone demethylase 1A"/>
    <property type="match status" value="2"/>
</dbReference>
<feature type="domain" description="SWIRM" evidence="17">
    <location>
        <begin position="110"/>
        <end position="209"/>
    </location>
</feature>
<keyword evidence="9" id="KW-0274">FAD</keyword>
<dbReference type="Gene3D" id="1.10.287.80">
    <property type="entry name" value="ATP synthase, gamma subunit, helix hairpin domain"/>
    <property type="match status" value="2"/>
</dbReference>
<feature type="region of interest" description="Disordered" evidence="16">
    <location>
        <begin position="31"/>
        <end position="111"/>
    </location>
</feature>
<evidence type="ECO:0000256" key="10">
    <source>
        <dbReference type="ARBA" id="ARBA00023002"/>
    </source>
</evidence>
<dbReference type="GO" id="GO:0003723">
    <property type="term" value="F:RNA binding"/>
    <property type="evidence" value="ECO:0007669"/>
    <property type="project" value="UniProtKB-ARBA"/>
</dbReference>
<dbReference type="GO" id="GO:0140682">
    <property type="term" value="F:FAD-dependent H3K4me/H3K4me3 demethylase activity"/>
    <property type="evidence" value="ECO:0007669"/>
    <property type="project" value="UniProtKB-ARBA"/>
</dbReference>
<feature type="coiled-coil region" evidence="15">
    <location>
        <begin position="408"/>
        <end position="442"/>
    </location>
</feature>
<dbReference type="Proteomes" id="UP000759131">
    <property type="component" value="Unassembled WGS sequence"/>
</dbReference>
<feature type="region of interest" description="Disordered" evidence="16">
    <location>
        <begin position="530"/>
        <end position="586"/>
    </location>
</feature>
<reference evidence="18" key="1">
    <citation type="submission" date="2020-11" db="EMBL/GenBank/DDBJ databases">
        <authorList>
            <person name="Tran Van P."/>
        </authorList>
    </citation>
    <scope>NUCLEOTIDE SEQUENCE</scope>
</reference>
<keyword evidence="8" id="KW-0285">Flavoprotein</keyword>
<evidence type="ECO:0000256" key="8">
    <source>
        <dbReference type="ARBA" id="ARBA00022630"/>
    </source>
</evidence>
<feature type="compositionally biased region" description="Acidic residues" evidence="16">
    <location>
        <begin position="42"/>
        <end position="51"/>
    </location>
</feature>
<dbReference type="InterPro" id="IPR050281">
    <property type="entry name" value="Flavin_monoamine_oxidase"/>
</dbReference>
<protein>
    <recommendedName>
        <fullName evidence="17">SWIRM domain-containing protein</fullName>
    </recommendedName>
</protein>
<dbReference type="FunFam" id="3.50.50.60:FF:000029">
    <property type="entry name" value="Lysine-specific histone demethylase"/>
    <property type="match status" value="1"/>
</dbReference>
<evidence type="ECO:0000256" key="1">
    <source>
        <dbReference type="ARBA" id="ARBA00001974"/>
    </source>
</evidence>
<feature type="domain" description="SWIRM" evidence="17">
    <location>
        <begin position="585"/>
        <end position="684"/>
    </location>
</feature>
<dbReference type="OrthoDB" id="9982100at2759"/>
<proteinExistence type="inferred from homology"/>
<dbReference type="GO" id="GO:0005634">
    <property type="term" value="C:nucleus"/>
    <property type="evidence" value="ECO:0007669"/>
    <property type="project" value="UniProtKB-SubCell"/>
</dbReference>
<evidence type="ECO:0000256" key="5">
    <source>
        <dbReference type="ARBA" id="ARBA00022454"/>
    </source>
</evidence>
<dbReference type="EMBL" id="CAJPIZ010000463">
    <property type="protein sequence ID" value="CAG2101503.1"/>
    <property type="molecule type" value="Genomic_DNA"/>
</dbReference>
<dbReference type="InterPro" id="IPR036388">
    <property type="entry name" value="WH-like_DNA-bd_sf"/>
</dbReference>
<dbReference type="GO" id="GO:0005694">
    <property type="term" value="C:chromosome"/>
    <property type="evidence" value="ECO:0007669"/>
    <property type="project" value="UniProtKB-SubCell"/>
</dbReference>
<gene>
    <name evidence="18" type="ORF">OSB1V03_LOCUS1550</name>
</gene>
<feature type="compositionally biased region" description="Low complexity" evidence="16">
    <location>
        <begin position="565"/>
        <end position="574"/>
    </location>
</feature>
<evidence type="ECO:0000256" key="11">
    <source>
        <dbReference type="ARBA" id="ARBA00023015"/>
    </source>
</evidence>
<evidence type="ECO:0000256" key="2">
    <source>
        <dbReference type="ARBA" id="ARBA00004123"/>
    </source>
</evidence>
<evidence type="ECO:0000313" key="18">
    <source>
        <dbReference type="EMBL" id="CAD7621073.1"/>
    </source>
</evidence>
<evidence type="ECO:0000256" key="13">
    <source>
        <dbReference type="ARBA" id="ARBA00023163"/>
    </source>
</evidence>
<keyword evidence="13" id="KW-0804">Transcription</keyword>
<dbReference type="Gene3D" id="1.10.10.10">
    <property type="entry name" value="Winged helix-like DNA-binding domain superfamily/Winged helix DNA-binding domain"/>
    <property type="match status" value="2"/>
</dbReference>
<keyword evidence="14" id="KW-0539">Nucleus</keyword>
<evidence type="ECO:0000256" key="3">
    <source>
        <dbReference type="ARBA" id="ARBA00004286"/>
    </source>
</evidence>
<feature type="compositionally biased region" description="Low complexity" evidence="16">
    <location>
        <begin position="90"/>
        <end position="99"/>
    </location>
</feature>
<comment type="cofactor">
    <cofactor evidence="1">
        <name>FAD</name>
        <dbReference type="ChEBI" id="CHEBI:57692"/>
    </cofactor>
</comment>
<dbReference type="EMBL" id="OC855038">
    <property type="protein sequence ID" value="CAD7621073.1"/>
    <property type="molecule type" value="Genomic_DNA"/>
</dbReference>
<dbReference type="FunFam" id="3.50.50.60:FF:000582">
    <property type="entry name" value="Probable lysine-specific histone demethylase 1"/>
    <property type="match status" value="1"/>
</dbReference>
<dbReference type="InterPro" id="IPR007526">
    <property type="entry name" value="SWIRM"/>
</dbReference>
<keyword evidence="6" id="KW-0678">Repressor</keyword>
<dbReference type="GO" id="GO:0008284">
    <property type="term" value="P:positive regulation of cell population proliferation"/>
    <property type="evidence" value="ECO:0007669"/>
    <property type="project" value="UniProtKB-ARBA"/>
</dbReference>
<dbReference type="Pfam" id="PF04433">
    <property type="entry name" value="SWIRM"/>
    <property type="match status" value="2"/>
</dbReference>
<evidence type="ECO:0000256" key="16">
    <source>
        <dbReference type="SAM" id="MobiDB-lite"/>
    </source>
</evidence>
<dbReference type="PANTHER" id="PTHR10742:SF386">
    <property type="entry name" value="LYSINE-SPECIFIC HISTONE DEMETHYLASE 1A"/>
    <property type="match status" value="1"/>
</dbReference>
<organism evidence="18">
    <name type="scientific">Medioppia subpectinata</name>
    <dbReference type="NCBI Taxonomy" id="1979941"/>
    <lineage>
        <taxon>Eukaryota</taxon>
        <taxon>Metazoa</taxon>
        <taxon>Ecdysozoa</taxon>
        <taxon>Arthropoda</taxon>
        <taxon>Chelicerata</taxon>
        <taxon>Arachnida</taxon>
        <taxon>Acari</taxon>
        <taxon>Acariformes</taxon>
        <taxon>Sarcoptiformes</taxon>
        <taxon>Oribatida</taxon>
        <taxon>Brachypylina</taxon>
        <taxon>Oppioidea</taxon>
        <taxon>Oppiidae</taxon>
        <taxon>Medioppia</taxon>
    </lineage>
</organism>
<dbReference type="InterPro" id="IPR002937">
    <property type="entry name" value="Amino_oxidase"/>
</dbReference>
<accession>A0A7R9KE52</accession>
<dbReference type="GO" id="GO:0003682">
    <property type="term" value="F:chromatin binding"/>
    <property type="evidence" value="ECO:0007669"/>
    <property type="project" value="TreeGrafter"/>
</dbReference>
<feature type="non-terminal residue" evidence="18">
    <location>
        <position position="1"/>
    </location>
</feature>
<evidence type="ECO:0000256" key="14">
    <source>
        <dbReference type="ARBA" id="ARBA00023242"/>
    </source>
</evidence>
<dbReference type="SUPFAM" id="SSF54373">
    <property type="entry name" value="FAD-linked reductases, C-terminal domain"/>
    <property type="match status" value="1"/>
</dbReference>
<evidence type="ECO:0000256" key="7">
    <source>
        <dbReference type="ARBA" id="ARBA00022553"/>
    </source>
</evidence>
<dbReference type="FunFam" id="1.10.10.10:FF:000064">
    <property type="entry name" value="Lysine-specific histone demethylase 1A"/>
    <property type="match status" value="2"/>
</dbReference>
<comment type="subcellular location">
    <subcellularLocation>
        <location evidence="3">Chromosome</location>
    </subcellularLocation>
    <subcellularLocation>
        <location evidence="2">Nucleus</location>
    </subcellularLocation>
</comment>
<evidence type="ECO:0000256" key="12">
    <source>
        <dbReference type="ARBA" id="ARBA00023054"/>
    </source>
</evidence>
<keyword evidence="11" id="KW-0805">Transcription regulation</keyword>
<dbReference type="Pfam" id="PF01593">
    <property type="entry name" value="Amino_oxidase"/>
    <property type="match status" value="3"/>
</dbReference>
<evidence type="ECO:0000256" key="15">
    <source>
        <dbReference type="SAM" id="Coils"/>
    </source>
</evidence>
<dbReference type="GO" id="GO:0050660">
    <property type="term" value="F:flavin adenine dinucleotide binding"/>
    <property type="evidence" value="ECO:0007669"/>
    <property type="project" value="TreeGrafter"/>
</dbReference>
<sequence>RGTVEDTQSRGHTCCTSSLTNKHRIRLTKTIGDFTSNTDRQTDEDMPSDDENQMKTSSRSHHQNNNTGGGSGGHSGSQESTAGGGGGGSASAADPDAGVGSDGEEDPTGLEGAAFQSRLPADKMTSQEAQAFPDVAAGGTASAKIFLHIRNRILQLWMENPKLQLSLESTLPQIEVPFNSDGPLVMRVHAFLERQGFINFGVFKRLKALPHKRHGKVIVIGAGIAGLIAAQQLMQFGMDVMGSRGRPCRDLPEGQLHRRFGLAGLIAAQQLMQFGMDVMVLEARDRVGGRVVTFRKGNFIADLGSTVVTGLGGNPVAIISKQINMQLHKIKQKCPLYESNGNTVPKDKDEMVEREFNRLLEATSYLSHTLDFNSLNGRSVSLGQALEWVIQLQEKSVKEKQIQHWKAISDLQEKLKSNLNRMLILKENIEKLSKKHKELTETRGQKPDITKEFVLRSTARDLNAACRQWDQHMEEQKEIEEKLQELEASPPSDVYLSSRDRQVLDWHFANLEFANATPLNNLSLKHWDQDDDFDRSHHQNNNTGGGSGGHSGSQESTAGGGGGSASAADPDAGVGSDGEEDPTGLEGAAFQSRLPADKMTSQEAQAFPDVAAGGTASAKIFLHIRNRILQLWMENPKLQLSLESTLPQIEVPFNSDGPLVMRVHAFLERQGFINFGVFKRLKALPHKRHGKVIVIGAGIAGLIAAQQLMQFGMDVMVLEARDRVGGRVVTFRKGNFIADLGSTVVTGLGGNPVAIISKQINMQLHKIKQKCPLYESNGNTVPKDKDEMVEREFNRLLEATSYLSHTLDFNSLNGRSVSLGQALEWVIQLQEKSVKEKQIQHWKAISDLQEKLKSNLNRMLILKENIEKLSKKHKELTETRGQKPDITKEFVLRSTARDLNAACRQWDQHMEEQKEIEEKLQELEASPPSDVYLSSRDRQVLDWHFANLEFANATPLNNLSLKHWDQDDDFEFSGSHLTVLNGYSCVPVALAEGLDIRLNTAVRSIRITPNGVEVCSYNPRLSTANSSTSLANPLITHRGDAVLCTLPLGVLKQAVQPNNVGTSGNVVQFIPPLPEWKVASIQRLGFGNLNKVVLCFDRIFWDQDSNLFGHVGSTTASPPLDKDKTSEIARGHNYQCHLRSIFGTTAVPNPKDTVVTRWRGDPWSKGSYSFVATGSSGNDYDALSAPVAVQSPQSVTTSQSSSPSAATATAGQTASIPRLFFAGEHTIRNYPATVHGALLSGLRESARIADQFVGCPYAVPTQT</sequence>
<dbReference type="Gene3D" id="3.50.50.60">
    <property type="entry name" value="FAD/NAD(P)-binding domain"/>
    <property type="match status" value="5"/>
</dbReference>
<keyword evidence="7" id="KW-0597">Phosphoprotein</keyword>
<dbReference type="PANTHER" id="PTHR10742">
    <property type="entry name" value="FLAVIN MONOAMINE OXIDASE"/>
    <property type="match status" value="1"/>
</dbReference>
<evidence type="ECO:0000259" key="17">
    <source>
        <dbReference type="PROSITE" id="PS50934"/>
    </source>
</evidence>
<name>A0A7R9KE52_9ACAR</name>
<dbReference type="Gene3D" id="3.90.660.10">
    <property type="match status" value="1"/>
</dbReference>